<dbReference type="Pfam" id="PF00781">
    <property type="entry name" value="DAGK_cat"/>
    <property type="match status" value="1"/>
</dbReference>
<keyword evidence="13" id="KW-1185">Reference proteome</keyword>
<evidence type="ECO:0000256" key="8">
    <source>
        <dbReference type="ARBA" id="ARBA00023098"/>
    </source>
</evidence>
<name>A0ABU5ZK72_9BACL</name>
<dbReference type="RefSeq" id="WP_371755016.1">
    <property type="nucleotide sequence ID" value="NZ_JAYJLD010000024.1"/>
</dbReference>
<dbReference type="InterPro" id="IPR050187">
    <property type="entry name" value="Lipid_Phosphate_FormReg"/>
</dbReference>
<dbReference type="SMART" id="SM00046">
    <property type="entry name" value="DAGKc"/>
    <property type="match status" value="1"/>
</dbReference>
<gene>
    <name evidence="12" type="ORF">VF724_14615</name>
</gene>
<proteinExistence type="inferred from homology"/>
<dbReference type="InterPro" id="IPR045540">
    <property type="entry name" value="YegS/DAGK_C"/>
</dbReference>
<organism evidence="12 13">
    <name type="scientific">Ferviditalea candida</name>
    <dbReference type="NCBI Taxonomy" id="3108399"/>
    <lineage>
        <taxon>Bacteria</taxon>
        <taxon>Bacillati</taxon>
        <taxon>Bacillota</taxon>
        <taxon>Bacilli</taxon>
        <taxon>Bacillales</taxon>
        <taxon>Paenibacillaceae</taxon>
        <taxon>Ferviditalea</taxon>
    </lineage>
</organism>
<evidence type="ECO:0000256" key="10">
    <source>
        <dbReference type="ARBA" id="ARBA00023264"/>
    </source>
</evidence>
<dbReference type="InterPro" id="IPR005218">
    <property type="entry name" value="Diacylglycerol/lipid_kinase"/>
</dbReference>
<dbReference type="InterPro" id="IPR017438">
    <property type="entry name" value="ATP-NAD_kinase_N"/>
</dbReference>
<dbReference type="SUPFAM" id="SSF111331">
    <property type="entry name" value="NAD kinase/diacylglycerol kinase-like"/>
    <property type="match status" value="1"/>
</dbReference>
<evidence type="ECO:0000256" key="7">
    <source>
        <dbReference type="ARBA" id="ARBA00022840"/>
    </source>
</evidence>
<dbReference type="Proteomes" id="UP001310386">
    <property type="component" value="Unassembled WGS sequence"/>
</dbReference>
<dbReference type="EMBL" id="JAYJLD010000024">
    <property type="protein sequence ID" value="MEB3102890.1"/>
    <property type="molecule type" value="Genomic_DNA"/>
</dbReference>
<dbReference type="PROSITE" id="PS50146">
    <property type="entry name" value="DAGK"/>
    <property type="match status" value="1"/>
</dbReference>
<comment type="similarity">
    <text evidence="2">Belongs to the diacylglycerol/lipid kinase family.</text>
</comment>
<dbReference type="Gene3D" id="2.60.200.40">
    <property type="match status" value="1"/>
</dbReference>
<keyword evidence="5" id="KW-0547">Nucleotide-binding</keyword>
<evidence type="ECO:0000256" key="3">
    <source>
        <dbReference type="ARBA" id="ARBA00022516"/>
    </source>
</evidence>
<keyword evidence="4" id="KW-0808">Transferase</keyword>
<keyword evidence="6 12" id="KW-0418">Kinase</keyword>
<evidence type="ECO:0000256" key="2">
    <source>
        <dbReference type="ARBA" id="ARBA00005983"/>
    </source>
</evidence>
<keyword evidence="9" id="KW-0594">Phospholipid biosynthesis</keyword>
<reference evidence="12" key="1">
    <citation type="submission" date="2023-12" db="EMBL/GenBank/DDBJ databases">
        <title>Fervidustalea candida gen. nov., sp. nov., a novel member of the family Paenibacillaceae isolated from a geothermal area.</title>
        <authorList>
            <person name="Li W.-J."/>
            <person name="Jiao J.-Y."/>
            <person name="Chen Y."/>
        </authorList>
    </citation>
    <scope>NUCLEOTIDE SEQUENCE</scope>
    <source>
        <strain evidence="12">SYSU GA230002</strain>
    </source>
</reference>
<keyword evidence="10" id="KW-1208">Phospholipid metabolism</keyword>
<dbReference type="PANTHER" id="PTHR12358">
    <property type="entry name" value="SPHINGOSINE KINASE"/>
    <property type="match status" value="1"/>
</dbReference>
<evidence type="ECO:0000313" key="12">
    <source>
        <dbReference type="EMBL" id="MEB3102890.1"/>
    </source>
</evidence>
<sequence length="298" mass="33029">MYLFIVNTMSGNGKGMKVWKRIESMLQKRQVHYLVEFSASPTHTAELVRQTAKKHKIKVLAVVGGDGTVQSMIHSVIGRNIPLGIIPAGSGNDLARGLKIPLNPKEALHYLLTGGTGKIDIIQIGNQYCMTVVGIGIDAKVAQTVNRSRYKKWFNRLKLGHLAYVLSFIQVLTHYRPVKATIKVDGKEWTFPKTWLIAVANFPNYGGGMIICPGACYFDGEFHICIVDGLSRWELLRIFPAVYRGKHIYRSGVTLLKGKTIEVISDSPMPAHGDGEIMGETPMKIDILEKGLSVICHD</sequence>
<protein>
    <submittedName>
        <fullName evidence="12">Diacylglycerol kinase family protein</fullName>
    </submittedName>
</protein>
<keyword evidence="8" id="KW-0443">Lipid metabolism</keyword>
<dbReference type="Pfam" id="PF19279">
    <property type="entry name" value="YegS_C"/>
    <property type="match status" value="1"/>
</dbReference>
<feature type="domain" description="DAGKc" evidence="11">
    <location>
        <begin position="1"/>
        <end position="128"/>
    </location>
</feature>
<evidence type="ECO:0000256" key="1">
    <source>
        <dbReference type="ARBA" id="ARBA00001946"/>
    </source>
</evidence>
<comment type="caution">
    <text evidence="12">The sequence shown here is derived from an EMBL/GenBank/DDBJ whole genome shotgun (WGS) entry which is preliminary data.</text>
</comment>
<keyword evidence="7" id="KW-0067">ATP-binding</keyword>
<keyword evidence="3" id="KW-0444">Lipid biosynthesis</keyword>
<accession>A0ABU5ZK72</accession>
<evidence type="ECO:0000256" key="6">
    <source>
        <dbReference type="ARBA" id="ARBA00022777"/>
    </source>
</evidence>
<dbReference type="Gene3D" id="3.40.50.10330">
    <property type="entry name" value="Probable inorganic polyphosphate/atp-NAD kinase, domain 1"/>
    <property type="match status" value="1"/>
</dbReference>
<evidence type="ECO:0000313" key="13">
    <source>
        <dbReference type="Proteomes" id="UP001310386"/>
    </source>
</evidence>
<evidence type="ECO:0000256" key="9">
    <source>
        <dbReference type="ARBA" id="ARBA00023209"/>
    </source>
</evidence>
<comment type="cofactor">
    <cofactor evidence="1">
        <name>Mg(2+)</name>
        <dbReference type="ChEBI" id="CHEBI:18420"/>
    </cofactor>
</comment>
<dbReference type="PANTHER" id="PTHR12358:SF54">
    <property type="entry name" value="SPHINGOSINE KINASE RELATED PROTEIN"/>
    <property type="match status" value="1"/>
</dbReference>
<dbReference type="GO" id="GO:0016301">
    <property type="term" value="F:kinase activity"/>
    <property type="evidence" value="ECO:0007669"/>
    <property type="project" value="UniProtKB-KW"/>
</dbReference>
<evidence type="ECO:0000256" key="5">
    <source>
        <dbReference type="ARBA" id="ARBA00022741"/>
    </source>
</evidence>
<evidence type="ECO:0000256" key="4">
    <source>
        <dbReference type="ARBA" id="ARBA00022679"/>
    </source>
</evidence>
<dbReference type="InterPro" id="IPR001206">
    <property type="entry name" value="Diacylglycerol_kinase_cat_dom"/>
</dbReference>
<evidence type="ECO:0000259" key="11">
    <source>
        <dbReference type="PROSITE" id="PS50146"/>
    </source>
</evidence>
<dbReference type="InterPro" id="IPR016064">
    <property type="entry name" value="NAD/diacylglycerol_kinase_sf"/>
</dbReference>
<dbReference type="NCBIfam" id="TIGR00147">
    <property type="entry name" value="YegS/Rv2252/BmrU family lipid kinase"/>
    <property type="match status" value="1"/>
</dbReference>